<accession>A0A7R9AJK9</accession>
<evidence type="ECO:0000256" key="4">
    <source>
        <dbReference type="RuleBase" id="RU003910"/>
    </source>
</evidence>
<feature type="non-terminal residue" evidence="5">
    <location>
        <position position="149"/>
    </location>
</feature>
<organism evidence="5">
    <name type="scientific">Darwinula stevensoni</name>
    <dbReference type="NCBI Taxonomy" id="69355"/>
    <lineage>
        <taxon>Eukaryota</taxon>
        <taxon>Metazoa</taxon>
        <taxon>Ecdysozoa</taxon>
        <taxon>Arthropoda</taxon>
        <taxon>Crustacea</taxon>
        <taxon>Oligostraca</taxon>
        <taxon>Ostracoda</taxon>
        <taxon>Podocopa</taxon>
        <taxon>Podocopida</taxon>
        <taxon>Darwinulocopina</taxon>
        <taxon>Darwinuloidea</taxon>
        <taxon>Darwinulidae</taxon>
        <taxon>Darwinula</taxon>
    </lineage>
</organism>
<evidence type="ECO:0000313" key="6">
    <source>
        <dbReference type="Proteomes" id="UP000677054"/>
    </source>
</evidence>
<dbReference type="Gene3D" id="2.40.50.140">
    <property type="entry name" value="Nucleic acid-binding proteins"/>
    <property type="match status" value="1"/>
</dbReference>
<evidence type="ECO:0000256" key="2">
    <source>
        <dbReference type="ARBA" id="ARBA00022980"/>
    </source>
</evidence>
<dbReference type="EMBL" id="LR931059">
    <property type="protein sequence ID" value="CAD7255523.1"/>
    <property type="molecule type" value="Genomic_DNA"/>
</dbReference>
<name>A0A7R9AJK9_9CRUS</name>
<feature type="non-terminal residue" evidence="5">
    <location>
        <position position="1"/>
    </location>
</feature>
<proteinExistence type="inferred from homology"/>
<evidence type="ECO:0000313" key="5">
    <source>
        <dbReference type="EMBL" id="CAD7255523.1"/>
    </source>
</evidence>
<dbReference type="GO" id="GO:0003735">
    <property type="term" value="F:structural constituent of ribosome"/>
    <property type="evidence" value="ECO:0007669"/>
    <property type="project" value="InterPro"/>
</dbReference>
<dbReference type="InterPro" id="IPR001648">
    <property type="entry name" value="Ribosomal_bS18"/>
</dbReference>
<dbReference type="Proteomes" id="UP000677054">
    <property type="component" value="Unassembled WGS sequence"/>
</dbReference>
<dbReference type="NCBIfam" id="TIGR00165">
    <property type="entry name" value="S18"/>
    <property type="match status" value="1"/>
</dbReference>
<dbReference type="Gene3D" id="4.10.640.10">
    <property type="entry name" value="Ribosomal protein S18"/>
    <property type="match status" value="1"/>
</dbReference>
<dbReference type="HAMAP" id="MF_00270">
    <property type="entry name" value="Ribosomal_bS18"/>
    <property type="match status" value="1"/>
</dbReference>
<gene>
    <name evidence="5" type="ORF">DSTB1V02_LOCUS15268</name>
</gene>
<dbReference type="GO" id="GO:0022627">
    <property type="term" value="C:cytosolic small ribosomal subunit"/>
    <property type="evidence" value="ECO:0007669"/>
    <property type="project" value="TreeGrafter"/>
</dbReference>
<dbReference type="GO" id="GO:0030894">
    <property type="term" value="C:replisome"/>
    <property type="evidence" value="ECO:0007669"/>
    <property type="project" value="InterPro"/>
</dbReference>
<dbReference type="PANTHER" id="PTHR13479">
    <property type="entry name" value="30S RIBOSOMAL PROTEIN S18"/>
    <property type="match status" value="1"/>
</dbReference>
<dbReference type="InterPro" id="IPR023646">
    <property type="entry name" value="Prisomal_replication_PriB"/>
</dbReference>
<reference evidence="5" key="1">
    <citation type="submission" date="2020-11" db="EMBL/GenBank/DDBJ databases">
        <authorList>
            <person name="Tran Van P."/>
        </authorList>
    </citation>
    <scope>NUCLEOTIDE SEQUENCE</scope>
</reference>
<dbReference type="PANTHER" id="PTHR13479:SF40">
    <property type="entry name" value="SMALL RIBOSOMAL SUBUNIT PROTEIN BS18M"/>
    <property type="match status" value="1"/>
</dbReference>
<dbReference type="GO" id="GO:0006260">
    <property type="term" value="P:DNA replication"/>
    <property type="evidence" value="ECO:0007669"/>
    <property type="project" value="InterPro"/>
</dbReference>
<dbReference type="OrthoDB" id="21463at2759"/>
<evidence type="ECO:0008006" key="7">
    <source>
        <dbReference type="Google" id="ProtNLM"/>
    </source>
</evidence>
<dbReference type="EMBL" id="CAJPEV010031541">
    <property type="protein sequence ID" value="CAG0909229.1"/>
    <property type="molecule type" value="Genomic_DNA"/>
</dbReference>
<dbReference type="PRINTS" id="PR00974">
    <property type="entry name" value="RIBOSOMALS18"/>
</dbReference>
<sequence>GLPAVNVVLAHASHQLEAGGYCEVALSVRAVALGTLAERLYSQKLGIQARFTGVAIMAGFKRTNKDKQPKRNTQSLLFKRKRFCRFTVAGVKEIDYKDVDTLRDFLAENGKIIPARLTGTRAIYQRQLNTAIRRARFLAMLPYSDQHKM</sequence>
<dbReference type="Pfam" id="PF22657">
    <property type="entry name" value="SSB_1"/>
    <property type="match status" value="1"/>
</dbReference>
<dbReference type="GO" id="GO:0070181">
    <property type="term" value="F:small ribosomal subunit rRNA binding"/>
    <property type="evidence" value="ECO:0007669"/>
    <property type="project" value="TreeGrafter"/>
</dbReference>
<dbReference type="GO" id="GO:0006412">
    <property type="term" value="P:translation"/>
    <property type="evidence" value="ECO:0007669"/>
    <property type="project" value="InterPro"/>
</dbReference>
<dbReference type="AlphaFoldDB" id="A0A7R9AJK9"/>
<keyword evidence="3 4" id="KW-0687">Ribonucleoprotein</keyword>
<dbReference type="Pfam" id="PF01084">
    <property type="entry name" value="Ribosomal_S18"/>
    <property type="match status" value="1"/>
</dbReference>
<dbReference type="SUPFAM" id="SSF46911">
    <property type="entry name" value="Ribosomal protein S18"/>
    <property type="match status" value="1"/>
</dbReference>
<evidence type="ECO:0000256" key="3">
    <source>
        <dbReference type="ARBA" id="ARBA00023274"/>
    </source>
</evidence>
<keyword evidence="2 4" id="KW-0689">Ribosomal protein</keyword>
<dbReference type="GO" id="GO:0003697">
    <property type="term" value="F:single-stranded DNA binding"/>
    <property type="evidence" value="ECO:0007669"/>
    <property type="project" value="InterPro"/>
</dbReference>
<comment type="similarity">
    <text evidence="1 4">Belongs to the bacterial ribosomal protein bS18 family.</text>
</comment>
<protein>
    <recommendedName>
        <fullName evidence="7">30S ribosomal protein S18</fullName>
    </recommendedName>
</protein>
<dbReference type="InterPro" id="IPR036870">
    <property type="entry name" value="Ribosomal_bS18_sf"/>
</dbReference>
<evidence type="ECO:0000256" key="1">
    <source>
        <dbReference type="ARBA" id="ARBA00005589"/>
    </source>
</evidence>
<keyword evidence="6" id="KW-1185">Reference proteome</keyword>
<dbReference type="InterPro" id="IPR012340">
    <property type="entry name" value="NA-bd_OB-fold"/>
</dbReference>